<protein>
    <recommendedName>
        <fullName evidence="3">CCHC-type domain-containing protein</fullName>
    </recommendedName>
</protein>
<feature type="region of interest" description="Disordered" evidence="2">
    <location>
        <begin position="1"/>
        <end position="22"/>
    </location>
</feature>
<feature type="compositionally biased region" description="Basic and acidic residues" evidence="2">
    <location>
        <begin position="208"/>
        <end position="219"/>
    </location>
</feature>
<evidence type="ECO:0000259" key="3">
    <source>
        <dbReference type="PROSITE" id="PS50158"/>
    </source>
</evidence>
<dbReference type="Proteomes" id="UP000594262">
    <property type="component" value="Unplaced"/>
</dbReference>
<dbReference type="InterPro" id="IPR001878">
    <property type="entry name" value="Znf_CCHC"/>
</dbReference>
<dbReference type="AlphaFoldDB" id="A0A7M5X447"/>
<keyword evidence="1" id="KW-0862">Zinc</keyword>
<dbReference type="SUPFAM" id="SSF57756">
    <property type="entry name" value="Retrovirus zinc finger-like domains"/>
    <property type="match status" value="1"/>
</dbReference>
<feature type="compositionally biased region" description="Basic and acidic residues" evidence="2">
    <location>
        <begin position="69"/>
        <end position="85"/>
    </location>
</feature>
<sequence length="247" mass="28360">MYGFKNGSPFSKQHLGSRALDSSQLTISRDVLHKQNTMPEGDAPQEGNQQITKNDLQNMLANLLEKANENTKRMLDDRIPEEKSEKRRKLEKVKLTSKANQQQFDYQGQVVDIFEKAENSLRKQKYDEVSDLLTKGKDICYARMKVLMIADRDGWGTANAYQSDDLASDEDDEKRIQKAIREAARKRRLKESNSAHNSNSSQSNFSSHHMDSRPRQKPKIPIEELECWRCGKKGHFFATCTNPPKPT</sequence>
<keyword evidence="1" id="KW-0479">Metal-binding</keyword>
<feature type="region of interest" description="Disordered" evidence="2">
    <location>
        <begin position="186"/>
        <end position="219"/>
    </location>
</feature>
<name>A0A7M5X447_9CNID</name>
<evidence type="ECO:0000313" key="5">
    <source>
        <dbReference type="Proteomes" id="UP000594262"/>
    </source>
</evidence>
<proteinExistence type="predicted"/>
<dbReference type="GO" id="GO:0003676">
    <property type="term" value="F:nucleic acid binding"/>
    <property type="evidence" value="ECO:0007669"/>
    <property type="project" value="InterPro"/>
</dbReference>
<dbReference type="InterPro" id="IPR036875">
    <property type="entry name" value="Znf_CCHC_sf"/>
</dbReference>
<accession>A0A7M5X447</accession>
<reference evidence="4" key="1">
    <citation type="submission" date="2021-01" db="UniProtKB">
        <authorList>
            <consortium name="EnsemblMetazoa"/>
        </authorList>
    </citation>
    <scope>IDENTIFICATION</scope>
</reference>
<organism evidence="4 5">
    <name type="scientific">Clytia hemisphaerica</name>
    <dbReference type="NCBI Taxonomy" id="252671"/>
    <lineage>
        <taxon>Eukaryota</taxon>
        <taxon>Metazoa</taxon>
        <taxon>Cnidaria</taxon>
        <taxon>Hydrozoa</taxon>
        <taxon>Hydroidolina</taxon>
        <taxon>Leptothecata</taxon>
        <taxon>Obeliida</taxon>
        <taxon>Clytiidae</taxon>
        <taxon>Clytia</taxon>
    </lineage>
</organism>
<evidence type="ECO:0000313" key="4">
    <source>
        <dbReference type="EnsemblMetazoa" id="CLYHEMP017466.1"/>
    </source>
</evidence>
<evidence type="ECO:0000256" key="2">
    <source>
        <dbReference type="SAM" id="MobiDB-lite"/>
    </source>
</evidence>
<evidence type="ECO:0000256" key="1">
    <source>
        <dbReference type="PROSITE-ProRule" id="PRU00047"/>
    </source>
</evidence>
<feature type="domain" description="CCHC-type" evidence="3">
    <location>
        <begin position="227"/>
        <end position="242"/>
    </location>
</feature>
<dbReference type="PROSITE" id="PS50158">
    <property type="entry name" value="ZF_CCHC"/>
    <property type="match status" value="1"/>
</dbReference>
<feature type="region of interest" description="Disordered" evidence="2">
    <location>
        <begin position="69"/>
        <end position="94"/>
    </location>
</feature>
<feature type="compositionally biased region" description="Low complexity" evidence="2">
    <location>
        <begin position="192"/>
        <end position="207"/>
    </location>
</feature>
<keyword evidence="5" id="KW-1185">Reference proteome</keyword>
<dbReference type="EnsemblMetazoa" id="CLYHEMT017466.1">
    <property type="protein sequence ID" value="CLYHEMP017466.1"/>
    <property type="gene ID" value="CLYHEMG017466"/>
</dbReference>
<keyword evidence="1" id="KW-0863">Zinc-finger</keyword>
<dbReference type="GO" id="GO:0008270">
    <property type="term" value="F:zinc ion binding"/>
    <property type="evidence" value="ECO:0007669"/>
    <property type="project" value="UniProtKB-KW"/>
</dbReference>